<dbReference type="InterPro" id="IPR003213">
    <property type="entry name" value="Cyt_c_oxidase_su6B"/>
</dbReference>
<dbReference type="EMBL" id="JACTNZ010000002">
    <property type="protein sequence ID" value="KAG5563090.1"/>
    <property type="molecule type" value="Genomic_DNA"/>
</dbReference>
<organism evidence="4 5">
    <name type="scientific">Rhododendron griersonianum</name>
    <dbReference type="NCBI Taxonomy" id="479676"/>
    <lineage>
        <taxon>Eukaryota</taxon>
        <taxon>Viridiplantae</taxon>
        <taxon>Streptophyta</taxon>
        <taxon>Embryophyta</taxon>
        <taxon>Tracheophyta</taxon>
        <taxon>Spermatophyta</taxon>
        <taxon>Magnoliopsida</taxon>
        <taxon>eudicotyledons</taxon>
        <taxon>Gunneridae</taxon>
        <taxon>Pentapetalae</taxon>
        <taxon>asterids</taxon>
        <taxon>Ericales</taxon>
        <taxon>Ericaceae</taxon>
        <taxon>Ericoideae</taxon>
        <taxon>Rhodoreae</taxon>
        <taxon>Rhododendron</taxon>
    </lineage>
</organism>
<evidence type="ECO:0000256" key="2">
    <source>
        <dbReference type="ARBA" id="ARBA00023128"/>
    </source>
</evidence>
<dbReference type="GO" id="GO:0045277">
    <property type="term" value="C:respiratory chain complex IV"/>
    <property type="evidence" value="ECO:0007669"/>
    <property type="project" value="InterPro"/>
</dbReference>
<protein>
    <submittedName>
        <fullName evidence="4">Uncharacterized protein</fullName>
    </submittedName>
</protein>
<dbReference type="CDD" id="cd00926">
    <property type="entry name" value="Cyt_c_Oxidase_VIb"/>
    <property type="match status" value="1"/>
</dbReference>
<dbReference type="PANTHER" id="PTHR46281">
    <property type="entry name" value="CYTOCHROME C OXIDASE SUBUNIT 6B"/>
    <property type="match status" value="1"/>
</dbReference>
<evidence type="ECO:0000256" key="1">
    <source>
        <dbReference type="ARBA" id="ARBA00004173"/>
    </source>
</evidence>
<dbReference type="GO" id="GO:0005739">
    <property type="term" value="C:mitochondrion"/>
    <property type="evidence" value="ECO:0007669"/>
    <property type="project" value="UniProtKB-SubCell"/>
</dbReference>
<keyword evidence="2" id="KW-0496">Mitochondrion</keyword>
<dbReference type="InterPro" id="IPR036549">
    <property type="entry name" value="CX6/COA6-like_sf"/>
</dbReference>
<comment type="subcellular location">
    <subcellularLocation>
        <location evidence="1">Mitochondrion</location>
    </subcellularLocation>
</comment>
<gene>
    <name evidence="4" type="ORF">RHGRI_005737</name>
</gene>
<keyword evidence="5" id="KW-1185">Reference proteome</keyword>
<dbReference type="Proteomes" id="UP000823749">
    <property type="component" value="Chromosome 2"/>
</dbReference>
<dbReference type="Pfam" id="PF02297">
    <property type="entry name" value="COX6B"/>
    <property type="match status" value="1"/>
</dbReference>
<sequence>MMPWRNDLGHYDLGRSKLSTSLDKAGYAGMSWFVENRLIPTVRSVYGYNDTITIFAPEDTAFFYYKGALFRSQGDSNVLQQVVPLRLDRHTFRSNFSKDSTFPTFSQDFANPSFQLSDHIRVTRPLVDDATGEDAGQKATASINDIELKTAPADFRFPTTNQSRHCFTRYIEFHRCVAAKGDESGECGKFAKYYRSLCPGEWVERWNEQRENGTFPGPL</sequence>
<proteinExistence type="predicted"/>
<dbReference type="InterPro" id="IPR048280">
    <property type="entry name" value="COX6B-like"/>
</dbReference>
<dbReference type="PANTHER" id="PTHR46281:SF8">
    <property type="entry name" value="CYTOCHROME C OXIDASE SUBUNIT 12, MITOCHONDRIAL"/>
    <property type="match status" value="1"/>
</dbReference>
<dbReference type="SUPFAM" id="SSF47694">
    <property type="entry name" value="Cytochrome c oxidase subunit h"/>
    <property type="match status" value="1"/>
</dbReference>
<dbReference type="AlphaFoldDB" id="A0AAV6LEI1"/>
<name>A0AAV6LEI1_9ERIC</name>
<evidence type="ECO:0000313" key="5">
    <source>
        <dbReference type="Proteomes" id="UP000823749"/>
    </source>
</evidence>
<keyword evidence="3" id="KW-1015">Disulfide bond</keyword>
<comment type="caution">
    <text evidence="4">The sequence shown here is derived from an EMBL/GenBank/DDBJ whole genome shotgun (WGS) entry which is preliminary data.</text>
</comment>
<dbReference type="PROSITE" id="PS51808">
    <property type="entry name" value="CHCH"/>
    <property type="match status" value="1"/>
</dbReference>
<evidence type="ECO:0000313" key="4">
    <source>
        <dbReference type="EMBL" id="KAG5563090.1"/>
    </source>
</evidence>
<accession>A0AAV6LEI1</accession>
<dbReference type="Gene3D" id="1.10.10.140">
    <property type="entry name" value="Cytochrome c oxidase, subunit VIb"/>
    <property type="match status" value="1"/>
</dbReference>
<evidence type="ECO:0000256" key="3">
    <source>
        <dbReference type="ARBA" id="ARBA00023157"/>
    </source>
</evidence>
<reference evidence="4" key="1">
    <citation type="submission" date="2020-08" db="EMBL/GenBank/DDBJ databases">
        <title>Plant Genome Project.</title>
        <authorList>
            <person name="Zhang R.-G."/>
        </authorList>
    </citation>
    <scope>NUCLEOTIDE SEQUENCE</scope>
    <source>
        <strain evidence="4">WSP0</strain>
        <tissue evidence="4">Leaf</tissue>
    </source>
</reference>